<name>A0A8E7AYN2_9EURY</name>
<organism evidence="2 3">
    <name type="scientific">Methanospirillum purgamenti</name>
    <dbReference type="NCBI Taxonomy" id="2834276"/>
    <lineage>
        <taxon>Archaea</taxon>
        <taxon>Methanobacteriati</taxon>
        <taxon>Methanobacteriota</taxon>
        <taxon>Stenosarchaea group</taxon>
        <taxon>Methanomicrobia</taxon>
        <taxon>Methanomicrobiales</taxon>
        <taxon>Methanospirillaceae</taxon>
        <taxon>Methanospirillum</taxon>
    </lineage>
</organism>
<dbReference type="SUPFAM" id="SSF52540">
    <property type="entry name" value="P-loop containing nucleoside triphosphate hydrolases"/>
    <property type="match status" value="1"/>
</dbReference>
<dbReference type="Pfam" id="PF09820">
    <property type="entry name" value="AAA-ATPase_like"/>
    <property type="match status" value="1"/>
</dbReference>
<dbReference type="KEGG" id="mrtj:KHC33_11000"/>
<accession>A0A8E7AYN2</accession>
<dbReference type="AlphaFoldDB" id="A0A8E7AYN2"/>
<dbReference type="PANTHER" id="PTHR34825">
    <property type="entry name" value="CONSERVED PROTEIN, WITH A WEAK D-GALACTARATE DEHYDRATASE/ALTRONATE HYDROLASE DOMAIN"/>
    <property type="match status" value="1"/>
</dbReference>
<evidence type="ECO:0000259" key="1">
    <source>
        <dbReference type="Pfam" id="PF09820"/>
    </source>
</evidence>
<dbReference type="InterPro" id="IPR027417">
    <property type="entry name" value="P-loop_NTPase"/>
</dbReference>
<dbReference type="Proteomes" id="UP000680656">
    <property type="component" value="Chromosome"/>
</dbReference>
<dbReference type="EMBL" id="CP075546">
    <property type="protein sequence ID" value="QVV87866.1"/>
    <property type="molecule type" value="Genomic_DNA"/>
</dbReference>
<dbReference type="GeneID" id="65097718"/>
<gene>
    <name evidence="2" type="ORF">KHC33_11000</name>
</gene>
<protein>
    <submittedName>
        <fullName evidence="2">AAA family ATPase</fullName>
    </submittedName>
</protein>
<feature type="domain" description="AAA-ATPase-like" evidence="1">
    <location>
        <begin position="6"/>
        <end position="229"/>
    </location>
</feature>
<evidence type="ECO:0000313" key="2">
    <source>
        <dbReference type="EMBL" id="QVV87866.1"/>
    </source>
</evidence>
<dbReference type="RefSeq" id="WP_214418685.1">
    <property type="nucleotide sequence ID" value="NZ_CP075546.1"/>
</dbReference>
<evidence type="ECO:0000313" key="3">
    <source>
        <dbReference type="Proteomes" id="UP000680656"/>
    </source>
</evidence>
<dbReference type="Gene3D" id="3.40.50.300">
    <property type="entry name" value="P-loop containing nucleotide triphosphate hydrolases"/>
    <property type="match status" value="1"/>
</dbReference>
<sequence>MPVFKIGTDDFKKLRDDKGYFVDKSLLIKEIIGGNDVILIPRPRRFGKTLSMTMLRYFFEQYQEDRRYLFEDLNISGHPDCMKHQGQYPVIYLSLKQIRGETYQETELQLRKLISELYNKNSCVAEILETDVARTDFDELKNGRSSLAALKSSLRDLISVLNSYHQKPVIVLIDEYDSPMIEAWRYDYYEEMAEFMRSWLGGGLKHENAQSLYRAVITGILRIAKESIFSDLNNLKVITTLQSHPISRMFGFTEADIDKILIDFSLPDHGEVIREWYNGYSFGGQTIYNPWSVSNYVDNLPAPPGPHWLNTSANTLVYEELARGGIEIKRDLERLLSGEEIRYPITETITFRDIGRNPANIWSFLYFSGYLRAEKPEWADYDPNLLTYALTIPNREISTAYRQFVNSQFEHGDPSFGITAFLSVFLENKNAETLEHTLQNLTISLVSIYDLAKIPEAVFHAFVLGLLANLRSVYDIRSQAESGLGRADIIMIPKTSRYPAGYVIEFKSIKKDEDIEGVAQEALRQIEEKQYDTPVISAGMSMDTVRRLAVILQGKRVIVRE</sequence>
<dbReference type="PANTHER" id="PTHR34825:SF1">
    <property type="entry name" value="AAA-ATPASE-LIKE DOMAIN-CONTAINING PROTEIN"/>
    <property type="match status" value="1"/>
</dbReference>
<dbReference type="Pfam" id="PF08011">
    <property type="entry name" value="PDDEXK_9"/>
    <property type="match status" value="1"/>
</dbReference>
<keyword evidence="3" id="KW-1185">Reference proteome</keyword>
<reference evidence="2 3" key="1">
    <citation type="submission" date="2021-05" db="EMBL/GenBank/DDBJ databases">
        <title>A novel Methanospirillum isolate from a pyrite-forming mixed culture.</title>
        <authorList>
            <person name="Bunk B."/>
            <person name="Sproer C."/>
            <person name="Spring S."/>
            <person name="Pester M."/>
        </authorList>
    </citation>
    <scope>NUCLEOTIDE SEQUENCE [LARGE SCALE GENOMIC DNA]</scope>
    <source>
        <strain evidence="2 3">J.3.6.1-F.2.7.3</strain>
    </source>
</reference>
<proteinExistence type="predicted"/>
<dbReference type="InterPro" id="IPR012547">
    <property type="entry name" value="PDDEXK_9"/>
</dbReference>
<dbReference type="InterPro" id="IPR018631">
    <property type="entry name" value="AAA-ATPase-like_dom"/>
</dbReference>